<comment type="caution">
    <text evidence="1">The sequence shown here is derived from an EMBL/GenBank/DDBJ whole genome shotgun (WGS) entry which is preliminary data.</text>
</comment>
<organism evidence="1 2">
    <name type="scientific">Biomphalaria pfeifferi</name>
    <name type="common">Bloodfluke planorb</name>
    <name type="synonym">Freshwater snail</name>
    <dbReference type="NCBI Taxonomy" id="112525"/>
    <lineage>
        <taxon>Eukaryota</taxon>
        <taxon>Metazoa</taxon>
        <taxon>Spiralia</taxon>
        <taxon>Lophotrochozoa</taxon>
        <taxon>Mollusca</taxon>
        <taxon>Gastropoda</taxon>
        <taxon>Heterobranchia</taxon>
        <taxon>Euthyneura</taxon>
        <taxon>Panpulmonata</taxon>
        <taxon>Hygrophila</taxon>
        <taxon>Lymnaeoidea</taxon>
        <taxon>Planorbidae</taxon>
        <taxon>Biomphalaria</taxon>
    </lineage>
</organism>
<evidence type="ECO:0000313" key="2">
    <source>
        <dbReference type="Proteomes" id="UP001233172"/>
    </source>
</evidence>
<evidence type="ECO:0000313" key="1">
    <source>
        <dbReference type="EMBL" id="KAK0066950.1"/>
    </source>
</evidence>
<gene>
    <name evidence="1" type="ORF">Bpfe_003685</name>
</gene>
<dbReference type="AlphaFoldDB" id="A0AAD8FJT3"/>
<keyword evidence="2" id="KW-1185">Reference proteome</keyword>
<accession>A0AAD8FJT3</accession>
<reference evidence="1" key="1">
    <citation type="journal article" date="2023" name="PLoS Negl. Trop. Dis.">
        <title>A genome sequence for Biomphalaria pfeifferi, the major vector snail for the human-infecting parasite Schistosoma mansoni.</title>
        <authorList>
            <person name="Bu L."/>
            <person name="Lu L."/>
            <person name="Laidemitt M.R."/>
            <person name="Zhang S.M."/>
            <person name="Mutuku M."/>
            <person name="Mkoji G."/>
            <person name="Steinauer M."/>
            <person name="Loker E.S."/>
        </authorList>
    </citation>
    <scope>NUCLEOTIDE SEQUENCE</scope>
    <source>
        <strain evidence="1">KasaAsao</strain>
    </source>
</reference>
<protein>
    <submittedName>
        <fullName evidence="1">CD180 antigen</fullName>
    </submittedName>
</protein>
<sequence>MCSFHFGRKSQTSVSSIEGNASQYIRTIKDFRLTEVETGLTLTPRCRVL</sequence>
<dbReference type="Proteomes" id="UP001233172">
    <property type="component" value="Unassembled WGS sequence"/>
</dbReference>
<reference evidence="1" key="2">
    <citation type="submission" date="2023-04" db="EMBL/GenBank/DDBJ databases">
        <authorList>
            <person name="Bu L."/>
            <person name="Lu L."/>
            <person name="Laidemitt M.R."/>
            <person name="Zhang S.M."/>
            <person name="Mutuku M."/>
            <person name="Mkoji G."/>
            <person name="Steinauer M."/>
            <person name="Loker E.S."/>
        </authorList>
    </citation>
    <scope>NUCLEOTIDE SEQUENCE</scope>
    <source>
        <strain evidence="1">KasaAsao</strain>
        <tissue evidence="1">Whole Snail</tissue>
    </source>
</reference>
<proteinExistence type="predicted"/>
<dbReference type="EMBL" id="JASAOG010000009">
    <property type="protein sequence ID" value="KAK0066950.1"/>
    <property type="molecule type" value="Genomic_DNA"/>
</dbReference>
<name>A0AAD8FJT3_BIOPF</name>